<dbReference type="Proteomes" id="UP000434172">
    <property type="component" value="Unassembled WGS sequence"/>
</dbReference>
<evidence type="ECO:0000313" key="2">
    <source>
        <dbReference type="EMBL" id="KAF0331021.1"/>
    </source>
</evidence>
<proteinExistence type="predicted"/>
<feature type="domain" description="DUF7918" evidence="1">
    <location>
        <begin position="709"/>
        <end position="940"/>
    </location>
</feature>
<comment type="caution">
    <text evidence="2">The sequence shown here is derived from an EMBL/GenBank/DDBJ whole genome shotgun (WGS) entry which is preliminary data.</text>
</comment>
<feature type="domain" description="DUF7918" evidence="1">
    <location>
        <begin position="22"/>
        <end position="232"/>
    </location>
</feature>
<dbReference type="InterPro" id="IPR057678">
    <property type="entry name" value="DUF7918"/>
</dbReference>
<sequence>MAVIDTLPAVKVSVRLRTSFRDADEYPDPYEYQLRDRYFEDFERCSRNYIESQNGVEFAVHINIMDDMSLDPWIYGDCGLMFFLFIDGQFMGKRFCHSDDFFHRRWHFAFKGKRHPNETRSALVQRDFQFESITTNDADASTQEFRRACDLGTIEVKEPRYDTFDIPEEALKGRPISHGTSFAPPYEAPLRPPRREQRAAFERIRSGPLLATYTFKYRDLNALRNEEIVPRTPSPESTSPQKSVRFEEPNLPRFEELHQDEIERLARDRLRQLRDQKLCESSKKRSYDDYCDLTQDYSPPARLILPVVDLDNLAYTANTPSRNSCLETAFESTARRADVRCIMVGLSLHLEADVAIEVNGRDVIELEDTLANTGHDAPYSCYRLIEVEERGEFSVNIRLSDTFRRLVDHADRGIMILIQMDGLEVLRRLVSRKGFSTAKTSVSLPLNYQGIVDWSVGETSRLRKSQFKGVEDGEGPATGLIRVEFFLVKLLGPPEQDELSDYLPMEELFRGISLSTGESFRYVTIPVRVKAEKEKDLMDFGDTQMHPERMAMLATRNEQSEDEDLMKFSSSPVPKPTPKPLGLPHDTRMTLLEDDSNEQMLAQTYAPLEPTSNIRKKVDIQSIHHDLEDEGVSFQSTDVSDVVISRKRSAHSAFGDESPLQPSKIMALEYEEATEDSRAQQQEPRFYTPAVLEPILPSATMAVLNELPGIKVAIEVNDVKAQEYNDEDGPAEDMNNRRATNRCFKYIESKDDSPFSVVYHLDNTYGQLSRYDALGIYLSIDGAQMDSCLWESARYPPGSPVWTHRVAGTRHTSAHSGMDSMRKFKFSKITTIDDAGKDRVARDIEDFKRIGLIKVYVYGCSVRENRPTHRSHRPTRDRDFEVAEKALKGRAVSHGTAYSDGGLIPQTSTVSVDFYPREPLAAFSFKYRNALHKELVIPRSPTPEGINALSEAEIRRLAAERLEDINHHRRSPTLKREPRAVIKREFAEYYDLTEEPTKREWKKVRIDDKHEAIDLTDD</sequence>
<dbReference type="PANTHER" id="PTHR36223">
    <property type="entry name" value="BETA-LACTAMASE-TYPE TRANSPEPTIDASE FOLD DOMAIN CONTAINING PROTEIN"/>
    <property type="match status" value="1"/>
</dbReference>
<evidence type="ECO:0000259" key="1">
    <source>
        <dbReference type="Pfam" id="PF25534"/>
    </source>
</evidence>
<accession>A0A8H3WLW7</accession>
<gene>
    <name evidence="2" type="ORF">GQ607_001891</name>
</gene>
<dbReference type="EMBL" id="WOWK01000005">
    <property type="protein sequence ID" value="KAF0331021.1"/>
    <property type="molecule type" value="Genomic_DNA"/>
</dbReference>
<dbReference type="PANTHER" id="PTHR36223:SF1">
    <property type="entry name" value="TRANSCRIPTION ELONGATION FACTOR EAF N-TERMINAL DOMAIN-CONTAINING PROTEIN"/>
    <property type="match status" value="1"/>
</dbReference>
<name>A0A8H3WLW7_9PEZI</name>
<dbReference type="OrthoDB" id="3364132at2759"/>
<evidence type="ECO:0000313" key="3">
    <source>
        <dbReference type="Proteomes" id="UP000434172"/>
    </source>
</evidence>
<dbReference type="AlphaFoldDB" id="A0A8H3WLW7"/>
<dbReference type="Pfam" id="PF25534">
    <property type="entry name" value="DUF7918"/>
    <property type="match status" value="2"/>
</dbReference>
<reference evidence="2 3" key="1">
    <citation type="submission" date="2019-12" db="EMBL/GenBank/DDBJ databases">
        <title>A genome sequence resource for the geographically widespread anthracnose pathogen Colletotrichum asianum.</title>
        <authorList>
            <person name="Meng Y."/>
        </authorList>
    </citation>
    <scope>NUCLEOTIDE SEQUENCE [LARGE SCALE GENOMIC DNA]</scope>
    <source>
        <strain evidence="2 3">ICMP 18580</strain>
    </source>
</reference>
<protein>
    <recommendedName>
        <fullName evidence="1">DUF7918 domain-containing protein</fullName>
    </recommendedName>
</protein>
<organism evidence="2 3">
    <name type="scientific">Colletotrichum asianum</name>
    <dbReference type="NCBI Taxonomy" id="702518"/>
    <lineage>
        <taxon>Eukaryota</taxon>
        <taxon>Fungi</taxon>
        <taxon>Dikarya</taxon>
        <taxon>Ascomycota</taxon>
        <taxon>Pezizomycotina</taxon>
        <taxon>Sordariomycetes</taxon>
        <taxon>Hypocreomycetidae</taxon>
        <taxon>Glomerellales</taxon>
        <taxon>Glomerellaceae</taxon>
        <taxon>Colletotrichum</taxon>
        <taxon>Colletotrichum gloeosporioides species complex</taxon>
    </lineage>
</organism>
<keyword evidence="3" id="KW-1185">Reference proteome</keyword>